<evidence type="ECO:0000313" key="2">
    <source>
        <dbReference type="Proteomes" id="UP000583800"/>
    </source>
</evidence>
<accession>A0A7X0BWW2</accession>
<reference evidence="1 2" key="1">
    <citation type="submission" date="2020-08" db="EMBL/GenBank/DDBJ databases">
        <title>Sequencing the genomes of 1000 actinobacteria strains.</title>
        <authorList>
            <person name="Klenk H.-P."/>
        </authorList>
    </citation>
    <scope>NUCLEOTIDE SEQUENCE [LARGE SCALE GENOMIC DNA]</scope>
    <source>
        <strain evidence="1 2">DSM 45913</strain>
    </source>
</reference>
<comment type="caution">
    <text evidence="1">The sequence shown here is derived from an EMBL/GenBank/DDBJ whole genome shotgun (WGS) entry which is preliminary data.</text>
</comment>
<gene>
    <name evidence="1" type="ORF">FHU36_000829</name>
</gene>
<keyword evidence="2" id="KW-1185">Reference proteome</keyword>
<sequence length="41" mass="4512">MALVELSVVEQRYHAVIEVLSGVKVTEVAARYGVSRQSVHT</sequence>
<dbReference type="Proteomes" id="UP000583800">
    <property type="component" value="Unassembled WGS sequence"/>
</dbReference>
<protein>
    <submittedName>
        <fullName evidence="1">Transposase</fullName>
    </submittedName>
</protein>
<dbReference type="AlphaFoldDB" id="A0A7X0BWW2"/>
<name>A0A7X0BWW2_9ACTN</name>
<organism evidence="1 2">
    <name type="scientific">Nonomuraea muscovyensis</name>
    <dbReference type="NCBI Taxonomy" id="1124761"/>
    <lineage>
        <taxon>Bacteria</taxon>
        <taxon>Bacillati</taxon>
        <taxon>Actinomycetota</taxon>
        <taxon>Actinomycetes</taxon>
        <taxon>Streptosporangiales</taxon>
        <taxon>Streptosporangiaceae</taxon>
        <taxon>Nonomuraea</taxon>
    </lineage>
</organism>
<evidence type="ECO:0000313" key="1">
    <source>
        <dbReference type="EMBL" id="MBB6344320.1"/>
    </source>
</evidence>
<dbReference type="Pfam" id="PF13384">
    <property type="entry name" value="HTH_23"/>
    <property type="match status" value="1"/>
</dbReference>
<dbReference type="EMBL" id="JACHJB010000001">
    <property type="protein sequence ID" value="MBB6344320.1"/>
    <property type="molecule type" value="Genomic_DNA"/>
</dbReference>
<proteinExistence type="predicted"/>